<dbReference type="KEGG" id="amus:LMH87_009418"/>
<accession>A0A9W8QEN5</accession>
<comment type="caution">
    <text evidence="1">The sequence shown here is derived from an EMBL/GenBank/DDBJ whole genome shotgun (WGS) entry which is preliminary data.</text>
</comment>
<dbReference type="Proteomes" id="UP001144673">
    <property type="component" value="Chromosome 5"/>
</dbReference>
<sequence length="219" mass="23903">MPEALPDNNVKWTAEVKRKRLTNKSLFVLESLKSASKITRPQFLMLRFLYKKVSAGKTLYSLFESGDIVPPAVWTEVTSHLNGSKNFKEYLESVSSNGKSTGPFSAARSYQKRCCVLKSRDSYIVLGKINVGGRMTCSRALLEERKKQSLPSLKPLKDEEAADDALAAVIGSCSLLQTPKQATSAASASGSANDDEDDLVVITPYANVDTPIPSKLIDP</sequence>
<proteinExistence type="predicted"/>
<organism evidence="1 2">
    <name type="scientific">Akanthomyces muscarius</name>
    <name type="common">Entomopathogenic fungus</name>
    <name type="synonym">Lecanicillium muscarium</name>
    <dbReference type="NCBI Taxonomy" id="2231603"/>
    <lineage>
        <taxon>Eukaryota</taxon>
        <taxon>Fungi</taxon>
        <taxon>Dikarya</taxon>
        <taxon>Ascomycota</taxon>
        <taxon>Pezizomycotina</taxon>
        <taxon>Sordariomycetes</taxon>
        <taxon>Hypocreomycetidae</taxon>
        <taxon>Hypocreales</taxon>
        <taxon>Cordycipitaceae</taxon>
        <taxon>Akanthomyces</taxon>
    </lineage>
</organism>
<reference evidence="1" key="1">
    <citation type="journal article" date="2023" name="Access Microbiol">
        <title>De-novo genome assembly for Akanthomyces muscarius, a biocontrol agent of insect agricultural pests.</title>
        <authorList>
            <person name="Erdos Z."/>
            <person name="Studholme D.J."/>
            <person name="Raymond B."/>
            <person name="Sharma M."/>
        </authorList>
    </citation>
    <scope>NUCLEOTIDE SEQUENCE</scope>
    <source>
        <strain evidence="1">Ve6</strain>
    </source>
</reference>
<dbReference type="RefSeq" id="XP_056053557.1">
    <property type="nucleotide sequence ID" value="XM_056196407.1"/>
</dbReference>
<keyword evidence="2" id="KW-1185">Reference proteome</keyword>
<protein>
    <submittedName>
        <fullName evidence="1">Uncharacterized protein</fullName>
    </submittedName>
</protein>
<evidence type="ECO:0000313" key="1">
    <source>
        <dbReference type="EMBL" id="KAJ4152899.1"/>
    </source>
</evidence>
<evidence type="ECO:0000313" key="2">
    <source>
        <dbReference type="Proteomes" id="UP001144673"/>
    </source>
</evidence>
<dbReference type="AlphaFoldDB" id="A0A9W8QEN5"/>
<dbReference type="EMBL" id="JAJHUN010000008">
    <property type="protein sequence ID" value="KAJ4152899.1"/>
    <property type="molecule type" value="Genomic_DNA"/>
</dbReference>
<gene>
    <name evidence="1" type="ORF">LMH87_009418</name>
</gene>
<name>A0A9W8QEN5_AKAMU</name>
<dbReference type="GeneID" id="80896577"/>